<protein>
    <submittedName>
        <fullName evidence="2">Caspase family protein</fullName>
    </submittedName>
</protein>
<evidence type="ECO:0000259" key="1">
    <source>
        <dbReference type="Pfam" id="PF00656"/>
    </source>
</evidence>
<reference evidence="2" key="1">
    <citation type="submission" date="2023-08" db="EMBL/GenBank/DDBJ databases">
        <title>Complete genome sequence of Sinorhizobium chiapanecum ITTG S70 isolated from Acaciella angustissima nodules in Chiapas-Mexico.</title>
        <authorList>
            <person name="Rincon-Rosales R."/>
            <person name="Rogel M.A."/>
            <person name="Rincon-Medina C.I."/>
            <person name="Guerrero G."/>
            <person name="Manzano-Gomez L.A."/>
            <person name="Lopez-Lopez A."/>
            <person name="Rincon Molina F.A."/>
            <person name="Martinez-Romero E."/>
        </authorList>
    </citation>
    <scope>NUCLEOTIDE SEQUENCE</scope>
    <source>
        <strain evidence="2">ITTG S70</strain>
        <plasmid evidence="2">pSchITTGS70b</plasmid>
    </source>
</reference>
<dbReference type="Gene3D" id="3.40.50.1460">
    <property type="match status" value="1"/>
</dbReference>
<accession>A0ABZ2BH42</accession>
<dbReference type="RefSeq" id="WP_331375407.1">
    <property type="nucleotide sequence ID" value="NZ_CP133150.1"/>
</dbReference>
<keyword evidence="3" id="KW-1185">Reference proteome</keyword>
<evidence type="ECO:0000313" key="2">
    <source>
        <dbReference type="EMBL" id="WVT06343.1"/>
    </source>
</evidence>
<dbReference type="Pfam" id="PF00656">
    <property type="entry name" value="Peptidase_C14"/>
    <property type="match status" value="1"/>
</dbReference>
<sequence>MRRREVLILGASLVGTAAARRALGQDPVPSPRAAVVIGVDRPGDLVPLNGAASGARMFGDWLASEGFEVRRFIDDTGPVEMEPIKDTVKELVKRSNLTQLVIYFAGHGCLITGSERWLLSGAPEDSGAAVNFAASFDRAQLWPVSNIVFISDACRSRPESLRMDFLSGESIFPAPEGAVSEVAPKIDKFFAARPGQAALEVPMGENVTQYEGIYTSVFLEAFKRPDETMVLDLGDGVKVVPNRRLEDFLFREVRKRAAQRNINLRQWPQTDVCSSDSTYIGRLTAASRTEEARAREPNLSDVVSLALAQVDPSLSAPRPEFSKASVDAIAAESGFTEARSVILAAPDQAPSGVFLTSGFTIVGAAVESIAASAGARTERAVSGEQTIVHVEFEGPAATVAIRFENGAGTAVAGLRDFVGHIVVEGGLVRNVSYDDGGNPPSDRIRELRATVAAAAELGIFRIQGYGEQRTRQALELGNALRMGKFADPTLGLYAAYAYNEAALVDMVNSVAGLMRGDLNAILFDVAMLNGELSGRNLPDDVFPLCPMLSQGWNLVRVRDVQLPETYMAAQPHLLPALWTTFGAPGMDLIMQALEDGRLR</sequence>
<proteinExistence type="predicted"/>
<keyword evidence="2" id="KW-0614">Plasmid</keyword>
<dbReference type="InterPro" id="IPR029030">
    <property type="entry name" value="Caspase-like_dom_sf"/>
</dbReference>
<dbReference type="Proteomes" id="UP001432360">
    <property type="component" value="Plasmid pSchITTGS70b"/>
</dbReference>
<geneLocation type="plasmid" evidence="2 3">
    <name>pSchITTGS70b</name>
</geneLocation>
<dbReference type="InterPro" id="IPR011600">
    <property type="entry name" value="Pept_C14_caspase"/>
</dbReference>
<dbReference type="SUPFAM" id="SSF52129">
    <property type="entry name" value="Caspase-like"/>
    <property type="match status" value="1"/>
</dbReference>
<evidence type="ECO:0000313" key="3">
    <source>
        <dbReference type="Proteomes" id="UP001432360"/>
    </source>
</evidence>
<feature type="domain" description="Peptidase C14 caspase" evidence="1">
    <location>
        <begin position="32"/>
        <end position="233"/>
    </location>
</feature>
<dbReference type="EMBL" id="CP133150">
    <property type="protein sequence ID" value="WVT06343.1"/>
    <property type="molecule type" value="Genomic_DNA"/>
</dbReference>
<gene>
    <name evidence="2" type="ORF">RB548_21970</name>
</gene>
<name>A0ABZ2BH42_9HYPH</name>
<organism evidence="2 3">
    <name type="scientific">Sinorhizobium chiapasense</name>
    <dbReference type="NCBI Taxonomy" id="501572"/>
    <lineage>
        <taxon>Bacteria</taxon>
        <taxon>Pseudomonadati</taxon>
        <taxon>Pseudomonadota</taxon>
        <taxon>Alphaproteobacteria</taxon>
        <taxon>Hyphomicrobiales</taxon>
        <taxon>Rhizobiaceae</taxon>
        <taxon>Sinorhizobium/Ensifer group</taxon>
        <taxon>Sinorhizobium</taxon>
    </lineage>
</organism>